<keyword evidence="1" id="KW-0456">Lyase</keyword>
<dbReference type="PANTHER" id="PTHR21240">
    <property type="entry name" value="2-AMINO-3-CARBOXYLMUCONATE-6-SEMIALDEHYDE DECARBOXYLASE"/>
    <property type="match status" value="1"/>
</dbReference>
<dbReference type="EMBL" id="JACHJB010000002">
    <property type="protein sequence ID" value="MBB6348487.1"/>
    <property type="molecule type" value="Genomic_DNA"/>
</dbReference>
<feature type="domain" description="Amidohydrolase-related" evidence="2">
    <location>
        <begin position="51"/>
        <end position="285"/>
    </location>
</feature>
<comment type="caution">
    <text evidence="3">The sequence shown here is derived from an EMBL/GenBank/DDBJ whole genome shotgun (WGS) entry which is preliminary data.</text>
</comment>
<protein>
    <recommendedName>
        <fullName evidence="2">Amidohydrolase-related domain-containing protein</fullName>
    </recommendedName>
</protein>
<dbReference type="InterPro" id="IPR032465">
    <property type="entry name" value="ACMSD"/>
</dbReference>
<dbReference type="SUPFAM" id="SSF51556">
    <property type="entry name" value="Metallo-dependent hydrolases"/>
    <property type="match status" value="1"/>
</dbReference>
<evidence type="ECO:0000256" key="1">
    <source>
        <dbReference type="ARBA" id="ARBA00023239"/>
    </source>
</evidence>
<gene>
    <name evidence="3" type="ORF">FHU36_005032</name>
</gene>
<accession>A0A7X0C507</accession>
<evidence type="ECO:0000313" key="4">
    <source>
        <dbReference type="Proteomes" id="UP000583800"/>
    </source>
</evidence>
<dbReference type="Proteomes" id="UP000583800">
    <property type="component" value="Unassembled WGS sequence"/>
</dbReference>
<dbReference type="AlphaFoldDB" id="A0A7X0C507"/>
<dbReference type="GO" id="GO:0016787">
    <property type="term" value="F:hydrolase activity"/>
    <property type="evidence" value="ECO:0007669"/>
    <property type="project" value="InterPro"/>
</dbReference>
<dbReference type="GO" id="GO:0016831">
    <property type="term" value="F:carboxy-lyase activity"/>
    <property type="evidence" value="ECO:0007669"/>
    <property type="project" value="InterPro"/>
</dbReference>
<dbReference type="PANTHER" id="PTHR21240:SF19">
    <property type="entry name" value="CATALYTIC_ HYDROLASE"/>
    <property type="match status" value="1"/>
</dbReference>
<name>A0A7X0C507_9ACTN</name>
<dbReference type="InterPro" id="IPR006680">
    <property type="entry name" value="Amidohydro-rel"/>
</dbReference>
<evidence type="ECO:0000259" key="2">
    <source>
        <dbReference type="Pfam" id="PF04909"/>
    </source>
</evidence>
<evidence type="ECO:0000313" key="3">
    <source>
        <dbReference type="EMBL" id="MBB6348487.1"/>
    </source>
</evidence>
<keyword evidence="4" id="KW-1185">Reference proteome</keyword>
<sequence>MTTIIDARMRLPQELRVRPSYEVPPRQAEQYDRVLDLGRKINEGTLHDLLTTMDGEGIGHAVVHAESEGGESAQALNDALLALLAAHPGRFSGVGAVDLHPLWPTRIATQVATASASGLLGISVQPAFFGLDIDDRALYPMYSRAEELGLVVALHTGVTYSRMHPMRHERPELLDQVACDFPDLKLVACHAGWPWVTELCAVARRHPTVYLEFGGLAPKYVAKAGTGWDALFTMMPNVLREQVLYGSDWPVMHPHRALAEWRQSGLPAAALQALFAGNAARLFGLKPEAFPGDTQ</sequence>
<dbReference type="InterPro" id="IPR032466">
    <property type="entry name" value="Metal_Hydrolase"/>
</dbReference>
<dbReference type="Gene3D" id="3.20.20.140">
    <property type="entry name" value="Metal-dependent hydrolases"/>
    <property type="match status" value="1"/>
</dbReference>
<dbReference type="Pfam" id="PF04909">
    <property type="entry name" value="Amidohydro_2"/>
    <property type="match status" value="1"/>
</dbReference>
<organism evidence="3 4">
    <name type="scientific">Nonomuraea muscovyensis</name>
    <dbReference type="NCBI Taxonomy" id="1124761"/>
    <lineage>
        <taxon>Bacteria</taxon>
        <taxon>Bacillati</taxon>
        <taxon>Actinomycetota</taxon>
        <taxon>Actinomycetes</taxon>
        <taxon>Streptosporangiales</taxon>
        <taxon>Streptosporangiaceae</taxon>
        <taxon>Nonomuraea</taxon>
    </lineage>
</organism>
<proteinExistence type="predicted"/>
<dbReference type="RefSeq" id="WP_221496559.1">
    <property type="nucleotide sequence ID" value="NZ_JACHJB010000002.1"/>
</dbReference>
<reference evidence="3 4" key="1">
    <citation type="submission" date="2020-08" db="EMBL/GenBank/DDBJ databases">
        <title>Sequencing the genomes of 1000 actinobacteria strains.</title>
        <authorList>
            <person name="Klenk H.-P."/>
        </authorList>
    </citation>
    <scope>NUCLEOTIDE SEQUENCE [LARGE SCALE GENOMIC DNA]</scope>
    <source>
        <strain evidence="3 4">DSM 45913</strain>
    </source>
</reference>